<sequence length="303" mass="32375">MNFTLRQLRYLCAVAEAGSIAAAAQRLAISQPAISAAVAQLEREAGTSFFLRQPAQGLAPTEAGRAFLARARGLLEHAEEVGGAARSLGEGSSGSLTLGCFSTLAPVHLPRLAKAFQATQPGIELDFREGSLDGLQADLLSGVLELALLYDLDLDRRLEAERLAELPPYVLLAAGDPLAARDSLDLAELAERPMVLLDLPHSREYFRSLFLARGLEPRVARRTASYELLRALVGSGFGYALLNVRPATDRAYDGSRLVQRPLADPPPGLALVLARVAAARPTRRALLFADFARGFFATAGATC</sequence>
<dbReference type="PANTHER" id="PTHR30346:SF0">
    <property type="entry name" value="HCA OPERON TRANSCRIPTIONAL ACTIVATOR HCAR"/>
    <property type="match status" value="1"/>
</dbReference>
<evidence type="ECO:0000256" key="2">
    <source>
        <dbReference type="ARBA" id="ARBA00023015"/>
    </source>
</evidence>
<gene>
    <name evidence="6" type="ORF">SAMN05428998_10814</name>
</gene>
<dbReference type="Pfam" id="PF00126">
    <property type="entry name" value="HTH_1"/>
    <property type="match status" value="1"/>
</dbReference>
<organism evidence="6 7">
    <name type="scientific">Tistlia consotensis USBA 355</name>
    <dbReference type="NCBI Taxonomy" id="560819"/>
    <lineage>
        <taxon>Bacteria</taxon>
        <taxon>Pseudomonadati</taxon>
        <taxon>Pseudomonadota</taxon>
        <taxon>Alphaproteobacteria</taxon>
        <taxon>Rhodospirillales</taxon>
        <taxon>Rhodovibrionaceae</taxon>
        <taxon>Tistlia</taxon>
    </lineage>
</organism>
<dbReference type="GO" id="GO:0003677">
    <property type="term" value="F:DNA binding"/>
    <property type="evidence" value="ECO:0007669"/>
    <property type="project" value="UniProtKB-KW"/>
</dbReference>
<dbReference type="Pfam" id="PF03466">
    <property type="entry name" value="LysR_substrate"/>
    <property type="match status" value="1"/>
</dbReference>
<dbReference type="RefSeq" id="WP_085122909.1">
    <property type="nucleotide sequence ID" value="NZ_FWZX01000008.1"/>
</dbReference>
<dbReference type="Gene3D" id="3.40.190.10">
    <property type="entry name" value="Periplasmic binding protein-like II"/>
    <property type="match status" value="2"/>
</dbReference>
<dbReference type="SUPFAM" id="SSF46785">
    <property type="entry name" value="Winged helix' DNA-binding domain"/>
    <property type="match status" value="1"/>
</dbReference>
<evidence type="ECO:0000256" key="3">
    <source>
        <dbReference type="ARBA" id="ARBA00023125"/>
    </source>
</evidence>
<dbReference type="PRINTS" id="PR00039">
    <property type="entry name" value="HTHLYSR"/>
</dbReference>
<feature type="domain" description="HTH lysR-type" evidence="5">
    <location>
        <begin position="3"/>
        <end position="61"/>
    </location>
</feature>
<dbReference type="GO" id="GO:0032993">
    <property type="term" value="C:protein-DNA complex"/>
    <property type="evidence" value="ECO:0007669"/>
    <property type="project" value="TreeGrafter"/>
</dbReference>
<evidence type="ECO:0000256" key="1">
    <source>
        <dbReference type="ARBA" id="ARBA00009437"/>
    </source>
</evidence>
<comment type="similarity">
    <text evidence="1">Belongs to the LysR transcriptional regulatory family.</text>
</comment>
<evidence type="ECO:0000259" key="5">
    <source>
        <dbReference type="PROSITE" id="PS50931"/>
    </source>
</evidence>
<accession>A0A1Y6BQV8</accession>
<dbReference type="EMBL" id="FWZX01000008">
    <property type="protein sequence ID" value="SMF23475.1"/>
    <property type="molecule type" value="Genomic_DNA"/>
</dbReference>
<dbReference type="InterPro" id="IPR000847">
    <property type="entry name" value="LysR_HTH_N"/>
</dbReference>
<dbReference type="InterPro" id="IPR036388">
    <property type="entry name" value="WH-like_DNA-bd_sf"/>
</dbReference>
<keyword evidence="3 6" id="KW-0238">DNA-binding</keyword>
<evidence type="ECO:0000313" key="6">
    <source>
        <dbReference type="EMBL" id="SMF23475.1"/>
    </source>
</evidence>
<proteinExistence type="inferred from homology"/>
<dbReference type="AlphaFoldDB" id="A0A1Y6BQV8"/>
<keyword evidence="7" id="KW-1185">Reference proteome</keyword>
<dbReference type="STRING" id="560819.SAMN05428998_10814"/>
<dbReference type="FunFam" id="1.10.10.10:FF:000001">
    <property type="entry name" value="LysR family transcriptional regulator"/>
    <property type="match status" value="1"/>
</dbReference>
<dbReference type="InterPro" id="IPR005119">
    <property type="entry name" value="LysR_subst-bd"/>
</dbReference>
<dbReference type="SUPFAM" id="SSF53850">
    <property type="entry name" value="Periplasmic binding protein-like II"/>
    <property type="match status" value="1"/>
</dbReference>
<evidence type="ECO:0000256" key="4">
    <source>
        <dbReference type="ARBA" id="ARBA00023163"/>
    </source>
</evidence>
<evidence type="ECO:0000313" key="7">
    <source>
        <dbReference type="Proteomes" id="UP000192917"/>
    </source>
</evidence>
<dbReference type="Proteomes" id="UP000192917">
    <property type="component" value="Unassembled WGS sequence"/>
</dbReference>
<dbReference type="PROSITE" id="PS50931">
    <property type="entry name" value="HTH_LYSR"/>
    <property type="match status" value="1"/>
</dbReference>
<dbReference type="PANTHER" id="PTHR30346">
    <property type="entry name" value="TRANSCRIPTIONAL DUAL REGULATOR HCAR-RELATED"/>
    <property type="match status" value="1"/>
</dbReference>
<name>A0A1Y6BQV8_9PROT</name>
<dbReference type="Gene3D" id="1.10.10.10">
    <property type="entry name" value="Winged helix-like DNA-binding domain superfamily/Winged helix DNA-binding domain"/>
    <property type="match status" value="1"/>
</dbReference>
<protein>
    <submittedName>
        <fullName evidence="6">DNA-binding transcriptional regulator, LysR family</fullName>
    </submittedName>
</protein>
<reference evidence="6 7" key="1">
    <citation type="submission" date="2017-04" db="EMBL/GenBank/DDBJ databases">
        <authorList>
            <person name="Afonso C.L."/>
            <person name="Miller P.J."/>
            <person name="Scott M.A."/>
            <person name="Spackman E."/>
            <person name="Goraichik I."/>
            <person name="Dimitrov K.M."/>
            <person name="Suarez D.L."/>
            <person name="Swayne D.E."/>
        </authorList>
    </citation>
    <scope>NUCLEOTIDE SEQUENCE [LARGE SCALE GENOMIC DNA]</scope>
    <source>
        <strain evidence="6 7">USBA 355</strain>
    </source>
</reference>
<dbReference type="GO" id="GO:0003700">
    <property type="term" value="F:DNA-binding transcription factor activity"/>
    <property type="evidence" value="ECO:0007669"/>
    <property type="project" value="InterPro"/>
</dbReference>
<dbReference type="InterPro" id="IPR036390">
    <property type="entry name" value="WH_DNA-bd_sf"/>
</dbReference>
<keyword evidence="2" id="KW-0805">Transcription regulation</keyword>
<keyword evidence="4" id="KW-0804">Transcription</keyword>